<organism evidence="6 7">
    <name type="scientific">Skermania pinensis</name>
    <dbReference type="NCBI Taxonomy" id="39122"/>
    <lineage>
        <taxon>Bacteria</taxon>
        <taxon>Bacillati</taxon>
        <taxon>Actinomycetota</taxon>
        <taxon>Actinomycetes</taxon>
        <taxon>Mycobacteriales</taxon>
        <taxon>Gordoniaceae</taxon>
        <taxon>Skermania</taxon>
    </lineage>
</organism>
<dbReference type="Gene3D" id="1.10.10.10">
    <property type="entry name" value="Winged helix-like DNA-binding domain superfamily/Winged helix DNA-binding domain"/>
    <property type="match status" value="1"/>
</dbReference>
<evidence type="ECO:0000313" key="6">
    <source>
        <dbReference type="EMBL" id="QXQ14409.1"/>
    </source>
</evidence>
<keyword evidence="3" id="KW-0804">Transcription</keyword>
<proteinExistence type="predicted"/>
<sequence>MTTESRPAALDWSTENCTIAAAMRILGERSTLAVLREVFNGVRRFDDIRSHAHLPRQVLTNRLAMLVDAEILRRVPYRVDGARTRYEYRLTDKGLDLYPVLAAVKAWGDRYLAGPGGPPMELSHRDCGAPTEVHLDCTAGHRLRPRDVAPRPGPGATRISVAAPE</sequence>
<dbReference type="EMBL" id="CP079105">
    <property type="protein sequence ID" value="QXQ14409.1"/>
    <property type="molecule type" value="Genomic_DNA"/>
</dbReference>
<dbReference type="InterPro" id="IPR002577">
    <property type="entry name" value="HTH_HxlR"/>
</dbReference>
<feature type="region of interest" description="Disordered" evidence="4">
    <location>
        <begin position="143"/>
        <end position="165"/>
    </location>
</feature>
<dbReference type="PROSITE" id="PS51118">
    <property type="entry name" value="HTH_HXLR"/>
    <property type="match status" value="1"/>
</dbReference>
<dbReference type="InterPro" id="IPR036388">
    <property type="entry name" value="WH-like_DNA-bd_sf"/>
</dbReference>
<accession>A0ABX8S964</accession>
<dbReference type="Pfam" id="PF01638">
    <property type="entry name" value="HxlR"/>
    <property type="match status" value="1"/>
</dbReference>
<keyword evidence="7" id="KW-1185">Reference proteome</keyword>
<evidence type="ECO:0000259" key="5">
    <source>
        <dbReference type="PROSITE" id="PS51118"/>
    </source>
</evidence>
<evidence type="ECO:0000313" key="7">
    <source>
        <dbReference type="Proteomes" id="UP000887023"/>
    </source>
</evidence>
<dbReference type="InterPro" id="IPR036390">
    <property type="entry name" value="WH_DNA-bd_sf"/>
</dbReference>
<feature type="domain" description="HTH hxlR-type" evidence="5">
    <location>
        <begin position="17"/>
        <end position="116"/>
    </location>
</feature>
<dbReference type="SUPFAM" id="SSF46785">
    <property type="entry name" value="Winged helix' DNA-binding domain"/>
    <property type="match status" value="1"/>
</dbReference>
<name>A0ABX8S964_9ACTN</name>
<dbReference type="PANTHER" id="PTHR33204:SF18">
    <property type="entry name" value="TRANSCRIPTIONAL REGULATORY PROTEIN"/>
    <property type="match status" value="1"/>
</dbReference>
<gene>
    <name evidence="6" type="ORF">KV203_03050</name>
</gene>
<keyword evidence="1" id="KW-0805">Transcription regulation</keyword>
<protein>
    <submittedName>
        <fullName evidence="6">Helix-turn-helix transcriptional regulator</fullName>
    </submittedName>
</protein>
<keyword evidence="2" id="KW-0238">DNA-binding</keyword>
<dbReference type="RefSeq" id="WP_066466761.1">
    <property type="nucleotide sequence ID" value="NZ_CBCRUZ010000003.1"/>
</dbReference>
<evidence type="ECO:0000256" key="3">
    <source>
        <dbReference type="ARBA" id="ARBA00023163"/>
    </source>
</evidence>
<evidence type="ECO:0000256" key="4">
    <source>
        <dbReference type="SAM" id="MobiDB-lite"/>
    </source>
</evidence>
<dbReference type="PANTHER" id="PTHR33204">
    <property type="entry name" value="TRANSCRIPTIONAL REGULATOR, MARR FAMILY"/>
    <property type="match status" value="1"/>
</dbReference>
<dbReference type="Proteomes" id="UP000887023">
    <property type="component" value="Chromosome"/>
</dbReference>
<evidence type="ECO:0000256" key="2">
    <source>
        <dbReference type="ARBA" id="ARBA00023125"/>
    </source>
</evidence>
<evidence type="ECO:0000256" key="1">
    <source>
        <dbReference type="ARBA" id="ARBA00023015"/>
    </source>
</evidence>
<reference evidence="6" key="1">
    <citation type="submission" date="2021-07" db="EMBL/GenBank/DDBJ databases">
        <title>Candidatus Kaistella beijingensis sp. nov. isolated from a municipal wastewater treatment plant is involved in sludge foaming.</title>
        <authorList>
            <person name="Song Y."/>
            <person name="Liu S.-J."/>
        </authorList>
    </citation>
    <scope>NUCLEOTIDE SEQUENCE</scope>
    <source>
        <strain evidence="6">DSM 43998</strain>
    </source>
</reference>